<evidence type="ECO:0000256" key="4">
    <source>
        <dbReference type="ARBA" id="ARBA00023002"/>
    </source>
</evidence>
<evidence type="ECO:0000256" key="7">
    <source>
        <dbReference type="SAM" id="MobiDB-lite"/>
    </source>
</evidence>
<dbReference type="EMBL" id="QLIX01000004">
    <property type="protein sequence ID" value="RAI59645.1"/>
    <property type="molecule type" value="Genomic_DNA"/>
</dbReference>
<dbReference type="AlphaFoldDB" id="A0A327MAZ6"/>
<proteinExistence type="predicted"/>
<evidence type="ECO:0000256" key="6">
    <source>
        <dbReference type="ARBA" id="ARBA00023136"/>
    </source>
</evidence>
<dbReference type="Proteomes" id="UP000249065">
    <property type="component" value="Unassembled WGS sequence"/>
</dbReference>
<keyword evidence="12" id="KW-1185">Reference proteome</keyword>
<reference evidence="12" key="1">
    <citation type="submission" date="2018-06" db="EMBL/GenBank/DDBJ databases">
        <authorList>
            <person name="Khan S.A."/>
        </authorList>
    </citation>
    <scope>NUCLEOTIDE SEQUENCE [LARGE SCALE GENOMIC DNA]</scope>
    <source>
        <strain evidence="12">DB-1506</strain>
    </source>
</reference>
<feature type="transmembrane region" description="Helical" evidence="8">
    <location>
        <begin position="78"/>
        <end position="99"/>
    </location>
</feature>
<evidence type="ECO:0000259" key="10">
    <source>
        <dbReference type="Pfam" id="PF13480"/>
    </source>
</evidence>
<dbReference type="InterPro" id="IPR016181">
    <property type="entry name" value="Acyl_CoA_acyltransferase"/>
</dbReference>
<dbReference type="GO" id="GO:0012505">
    <property type="term" value="C:endomembrane system"/>
    <property type="evidence" value="ECO:0007669"/>
    <property type="project" value="UniProtKB-SubCell"/>
</dbReference>
<keyword evidence="3 8" id="KW-1133">Transmembrane helix</keyword>
<evidence type="ECO:0008006" key="13">
    <source>
        <dbReference type="Google" id="ProtNLM"/>
    </source>
</evidence>
<evidence type="ECO:0000256" key="8">
    <source>
        <dbReference type="SAM" id="Phobius"/>
    </source>
</evidence>
<dbReference type="Pfam" id="PF04116">
    <property type="entry name" value="FA_hydroxylase"/>
    <property type="match status" value="1"/>
</dbReference>
<protein>
    <recommendedName>
        <fullName evidence="13">Fatty acid hydroxylase domain-containing protein</fullName>
    </recommendedName>
</protein>
<gene>
    <name evidence="11" type="ORF">DOO78_08630</name>
</gene>
<comment type="caution">
    <text evidence="11">The sequence shown here is derived from an EMBL/GenBank/DDBJ whole genome shotgun (WGS) entry which is preliminary data.</text>
</comment>
<organism evidence="11 12">
    <name type="scientific">Roseicella frigidaeris</name>
    <dbReference type="NCBI Taxonomy" id="2230885"/>
    <lineage>
        <taxon>Bacteria</taxon>
        <taxon>Pseudomonadati</taxon>
        <taxon>Pseudomonadota</taxon>
        <taxon>Alphaproteobacteria</taxon>
        <taxon>Acetobacterales</taxon>
        <taxon>Roseomonadaceae</taxon>
        <taxon>Roseicella</taxon>
    </lineage>
</organism>
<dbReference type="GO" id="GO:0008610">
    <property type="term" value="P:lipid biosynthetic process"/>
    <property type="evidence" value="ECO:0007669"/>
    <property type="project" value="InterPro"/>
</dbReference>
<dbReference type="InterPro" id="IPR038740">
    <property type="entry name" value="BioF2-like_GNAT_dom"/>
</dbReference>
<dbReference type="GO" id="GO:0005506">
    <property type="term" value="F:iron ion binding"/>
    <property type="evidence" value="ECO:0007669"/>
    <property type="project" value="InterPro"/>
</dbReference>
<dbReference type="InterPro" id="IPR051689">
    <property type="entry name" value="Sterol_desaturase/TMEM195"/>
</dbReference>
<evidence type="ECO:0000313" key="12">
    <source>
        <dbReference type="Proteomes" id="UP000249065"/>
    </source>
</evidence>
<name>A0A327MAZ6_9PROT</name>
<feature type="transmembrane region" description="Helical" evidence="8">
    <location>
        <begin position="119"/>
        <end position="139"/>
    </location>
</feature>
<dbReference type="InterPro" id="IPR006694">
    <property type="entry name" value="Fatty_acid_hydroxylase"/>
</dbReference>
<keyword evidence="2 8" id="KW-0812">Transmembrane</keyword>
<feature type="domain" description="Fatty acid hydroxylase" evidence="9">
    <location>
        <begin position="126"/>
        <end position="272"/>
    </location>
</feature>
<comment type="subcellular location">
    <subcellularLocation>
        <location evidence="1">Endomembrane system</location>
        <topology evidence="1">Multi-pass membrane protein</topology>
    </subcellularLocation>
</comment>
<dbReference type="GO" id="GO:0016020">
    <property type="term" value="C:membrane"/>
    <property type="evidence" value="ECO:0007669"/>
    <property type="project" value="GOC"/>
</dbReference>
<dbReference type="Gene3D" id="3.40.630.30">
    <property type="match status" value="1"/>
</dbReference>
<dbReference type="PANTHER" id="PTHR21624">
    <property type="entry name" value="STEROL DESATURASE-RELATED PROTEIN"/>
    <property type="match status" value="1"/>
</dbReference>
<evidence type="ECO:0000256" key="1">
    <source>
        <dbReference type="ARBA" id="ARBA00004127"/>
    </source>
</evidence>
<dbReference type="OrthoDB" id="9808976at2"/>
<dbReference type="RefSeq" id="WP_111469333.1">
    <property type="nucleotide sequence ID" value="NZ_QLIX01000004.1"/>
</dbReference>
<dbReference type="SUPFAM" id="SSF55729">
    <property type="entry name" value="Acyl-CoA N-acyltransferases (Nat)"/>
    <property type="match status" value="1"/>
</dbReference>
<dbReference type="GO" id="GO:0050479">
    <property type="term" value="F:glyceryl-ether monooxygenase activity"/>
    <property type="evidence" value="ECO:0007669"/>
    <property type="project" value="TreeGrafter"/>
</dbReference>
<sequence length="724" mass="81026">MTQLAGLAETIASKLTGPNALAFAAVLVTSLIASVAMYLWSHPGPRDLRTWLRYAFPREILTHPSARADLFFWVTRKLVMRVMFIPASASVIFVVGYATSALLTQVLGVNQTAAPAGPWTIIFFTLTGLLAYDLSYYLYHLAQHKIPILWELHKVHHSAEVMVGITKDRIHPVDELMNRVWDGLFVGVVYGIWYYFAVDLVEATILGVSVYVVRNILMMDFIRHTHLRVSFGPLNGVILCPHWHQLHHSVDPKHYDRNFGLLLSVWDRMFGTACVPEPGERFEFGIGPREGREYQSLYGLYILPLRRMGETALSWFRPAAPARQDGLSLEIVHDAARLEEVREAWEALEARAHAGVFQSHRWITAWWQGGGEVQKFHLHIALAWRGQDLVGVLPLVVQRRRGLRMLGWAANDCTDYCDALLAPGLAAPAVLAALWQEVEREGGFDIASINHLRADAAARALPELSRRVRLLPDRRTVLATGVRLDAWRDAAAFFQDLGKKGRNNDLRGRRILAQTGPVRFRVVEDAAEAERLIEQMRLLKTDWLKRENLTSPLLQDDGTLLRALIEALAAKGCLRLMVLEAGDRLTAGLISMVEGRRLSGFLSAFDPEFYRASPGTLILVDYIRWGIENGFTEVDFLRGDESYKGRLANRQEVLASCIGAGTLLGRLAIAYDRAGSDWRRFRDWLRAKRRQAPQPSGEAGLETSMALGVGAPGAPMSEGTHATP</sequence>
<evidence type="ECO:0000256" key="3">
    <source>
        <dbReference type="ARBA" id="ARBA00022989"/>
    </source>
</evidence>
<keyword evidence="6 8" id="KW-0472">Membrane</keyword>
<feature type="transmembrane region" description="Helical" evidence="8">
    <location>
        <begin position="20"/>
        <end position="40"/>
    </location>
</feature>
<dbReference type="PANTHER" id="PTHR21624:SF1">
    <property type="entry name" value="ALKYLGLYCEROL MONOOXYGENASE"/>
    <property type="match status" value="1"/>
</dbReference>
<evidence type="ECO:0000313" key="11">
    <source>
        <dbReference type="EMBL" id="RAI59645.1"/>
    </source>
</evidence>
<feature type="domain" description="BioF2-like acetyltransferase" evidence="10">
    <location>
        <begin position="500"/>
        <end position="644"/>
    </location>
</feature>
<keyword evidence="4" id="KW-0560">Oxidoreductase</keyword>
<dbReference type="Pfam" id="PF13480">
    <property type="entry name" value="Acetyltransf_6"/>
    <property type="match status" value="1"/>
</dbReference>
<dbReference type="GO" id="GO:0006643">
    <property type="term" value="P:membrane lipid metabolic process"/>
    <property type="evidence" value="ECO:0007669"/>
    <property type="project" value="TreeGrafter"/>
</dbReference>
<keyword evidence="5" id="KW-0443">Lipid metabolism</keyword>
<accession>A0A327MAZ6</accession>
<evidence type="ECO:0000256" key="2">
    <source>
        <dbReference type="ARBA" id="ARBA00022692"/>
    </source>
</evidence>
<feature type="region of interest" description="Disordered" evidence="7">
    <location>
        <begin position="689"/>
        <end position="724"/>
    </location>
</feature>
<evidence type="ECO:0000259" key="9">
    <source>
        <dbReference type="Pfam" id="PF04116"/>
    </source>
</evidence>
<evidence type="ECO:0000256" key="5">
    <source>
        <dbReference type="ARBA" id="ARBA00023098"/>
    </source>
</evidence>